<dbReference type="PANTHER" id="PTHR33619">
    <property type="entry name" value="POLYSACCHARIDE EXPORT PROTEIN GFCE-RELATED"/>
    <property type="match status" value="1"/>
</dbReference>
<protein>
    <submittedName>
        <fullName evidence="3">Capsule polysaccharide export protein BexD</fullName>
    </submittedName>
</protein>
<dbReference type="InterPro" id="IPR003715">
    <property type="entry name" value="Poly_export_N"/>
</dbReference>
<keyword evidence="4" id="KW-1185">Reference proteome</keyword>
<dbReference type="Gene3D" id="3.30.1950.10">
    <property type="entry name" value="wza like domain"/>
    <property type="match status" value="1"/>
</dbReference>
<name>A0ABM6G4K4_9HYPH</name>
<dbReference type="Proteomes" id="UP000185487">
    <property type="component" value="Chromosome"/>
</dbReference>
<dbReference type="EMBL" id="CP015367">
    <property type="protein sequence ID" value="APT32540.1"/>
    <property type="molecule type" value="Genomic_DNA"/>
</dbReference>
<reference evidence="3 4" key="1">
    <citation type="submission" date="2016-04" db="EMBL/GenBank/DDBJ databases">
        <title>Complete genome sequencing and analysis of CBMB27, Methylobacterium phyllosphaerae isolated from leaf tissues of rice (Oryza sativa L.).</title>
        <authorList>
            <person name="Lee Y."/>
            <person name="Hwangbo K."/>
            <person name="Chung H."/>
            <person name="Yoo J."/>
            <person name="Kim K.Y."/>
            <person name="Sa T.M."/>
            <person name="Um Y."/>
            <person name="Madhaiyan M."/>
        </authorList>
    </citation>
    <scope>NUCLEOTIDE SEQUENCE [LARGE SCALE GENOMIC DNA]</scope>
    <source>
        <strain evidence="3 4">CBMB27</strain>
    </source>
</reference>
<dbReference type="Pfam" id="PF02563">
    <property type="entry name" value="Poly_export"/>
    <property type="match status" value="1"/>
</dbReference>
<feature type="domain" description="Polysaccharide export protein N-terminal" evidence="2">
    <location>
        <begin position="119"/>
        <end position="212"/>
    </location>
</feature>
<dbReference type="PANTHER" id="PTHR33619:SF3">
    <property type="entry name" value="POLYSACCHARIDE EXPORT PROTEIN GFCE-RELATED"/>
    <property type="match status" value="1"/>
</dbReference>
<evidence type="ECO:0000313" key="3">
    <source>
        <dbReference type="EMBL" id="APT32540.1"/>
    </source>
</evidence>
<dbReference type="Gene3D" id="3.10.560.10">
    <property type="entry name" value="Outer membrane lipoprotein wza domain like"/>
    <property type="match status" value="2"/>
</dbReference>
<proteinExistence type="predicted"/>
<evidence type="ECO:0000259" key="2">
    <source>
        <dbReference type="Pfam" id="PF02563"/>
    </source>
</evidence>
<keyword evidence="1" id="KW-0732">Signal</keyword>
<evidence type="ECO:0000256" key="1">
    <source>
        <dbReference type="ARBA" id="ARBA00022729"/>
    </source>
</evidence>
<organism evidence="3 4">
    <name type="scientific">Methylobacterium phyllosphaerae</name>
    <dbReference type="NCBI Taxonomy" id="418223"/>
    <lineage>
        <taxon>Bacteria</taxon>
        <taxon>Pseudomonadati</taxon>
        <taxon>Pseudomonadota</taxon>
        <taxon>Alphaproteobacteria</taxon>
        <taxon>Hyphomicrobiales</taxon>
        <taxon>Methylobacteriaceae</taxon>
        <taxon>Methylobacterium</taxon>
    </lineage>
</organism>
<dbReference type="InterPro" id="IPR049712">
    <property type="entry name" value="Poly_export"/>
</dbReference>
<gene>
    <name evidence="3" type="ORF">MCBMB27_03249</name>
</gene>
<sequence>MLNEDDFAVLAVPAGVWLTRYGHLGRHGLGTGSAIPMGNIWMRKLPLVLLAVTAMSGCTYLPAAGPTASAIQAGAEVATADGGLLARYEIIDVTPSVVEALRGRPLDSLLASFGDHRPSSEPVIGVGDMVSVSIWEAGSGGLFSGPLVADRFSAGSKSALIPEQPVGRDGAISVPYAGRIKVAGRRTQDVQALIENELAGKAIQPQVLVSVTRPISQAVTVTGEGAAGARLPLSGHGDRILDVIAAAGGNRAPVNETFVRLSRGPVTATVPLTTVVSNPKENIYLRPNDVLTLVRDPQTFIAVGALGNSTELPFQADGITLAQALAKARGLSDFAADPAGTFIFRFEPASVVRRLSPSSRLLGTPLVPVVYRIDMRDPNSLFVSQAFRMRNRDLIYVSNAPFTEVQKVLTAFSGVTGPVSSAALAYSYAK</sequence>
<accession>A0ABM6G4K4</accession>
<evidence type="ECO:0000313" key="4">
    <source>
        <dbReference type="Proteomes" id="UP000185487"/>
    </source>
</evidence>